<sequence>MRWRAPYQCGRPSAAGALVRLAEQMRYVCAIRAPRRGAVRCKQARTRKETAWCSTIAVRRVLTPLSAFASVGSSQPTVWLSSAAWRAPWL</sequence>
<dbReference type="Proteomes" id="UP000054270">
    <property type="component" value="Unassembled WGS sequence"/>
</dbReference>
<reference evidence="2" key="1">
    <citation type="submission" date="2014-04" db="EMBL/GenBank/DDBJ databases">
        <title>Evolutionary Origins and Diversification of the Mycorrhizal Mutualists.</title>
        <authorList>
            <consortium name="DOE Joint Genome Institute"/>
            <consortium name="Mycorrhizal Genomics Consortium"/>
            <person name="Kohler A."/>
            <person name="Kuo A."/>
            <person name="Nagy L.G."/>
            <person name="Floudas D."/>
            <person name="Copeland A."/>
            <person name="Barry K.W."/>
            <person name="Cichocki N."/>
            <person name="Veneault-Fourrey C."/>
            <person name="LaButti K."/>
            <person name="Lindquist E.A."/>
            <person name="Lipzen A."/>
            <person name="Lundell T."/>
            <person name="Morin E."/>
            <person name="Murat C."/>
            <person name="Riley R."/>
            <person name="Ohm R."/>
            <person name="Sun H."/>
            <person name="Tunlid A."/>
            <person name="Henrissat B."/>
            <person name="Grigoriev I.V."/>
            <person name="Hibbett D.S."/>
            <person name="Martin F."/>
        </authorList>
    </citation>
    <scope>NUCLEOTIDE SEQUENCE [LARGE SCALE GENOMIC DNA]</scope>
    <source>
        <strain evidence="2">FD-334 SS-4</strain>
    </source>
</reference>
<dbReference type="EMBL" id="KN817544">
    <property type="protein sequence ID" value="KJA23173.1"/>
    <property type="molecule type" value="Genomic_DNA"/>
</dbReference>
<gene>
    <name evidence="1" type="ORF">HYPSUDRAFT_589196</name>
</gene>
<organism evidence="1 2">
    <name type="scientific">Hypholoma sublateritium (strain FD-334 SS-4)</name>
    <dbReference type="NCBI Taxonomy" id="945553"/>
    <lineage>
        <taxon>Eukaryota</taxon>
        <taxon>Fungi</taxon>
        <taxon>Dikarya</taxon>
        <taxon>Basidiomycota</taxon>
        <taxon>Agaricomycotina</taxon>
        <taxon>Agaricomycetes</taxon>
        <taxon>Agaricomycetidae</taxon>
        <taxon>Agaricales</taxon>
        <taxon>Agaricineae</taxon>
        <taxon>Strophariaceae</taxon>
        <taxon>Hypholoma</taxon>
    </lineage>
</organism>
<accession>A0A0D2MHQ9</accession>
<keyword evidence="2" id="KW-1185">Reference proteome</keyword>
<protein>
    <submittedName>
        <fullName evidence="1">Uncharacterized protein</fullName>
    </submittedName>
</protein>
<dbReference type="AlphaFoldDB" id="A0A0D2MHQ9"/>
<evidence type="ECO:0000313" key="2">
    <source>
        <dbReference type="Proteomes" id="UP000054270"/>
    </source>
</evidence>
<evidence type="ECO:0000313" key="1">
    <source>
        <dbReference type="EMBL" id="KJA23173.1"/>
    </source>
</evidence>
<name>A0A0D2MHQ9_HYPSF</name>
<proteinExistence type="predicted"/>